<keyword evidence="2" id="KW-1185">Reference proteome</keyword>
<dbReference type="EMBL" id="FOFZ01000013">
    <property type="protein sequence ID" value="SER47070.1"/>
    <property type="molecule type" value="Genomic_DNA"/>
</dbReference>
<evidence type="ECO:0000313" key="2">
    <source>
        <dbReference type="Proteomes" id="UP000183658"/>
    </source>
</evidence>
<organism evidence="1 2">
    <name type="scientific">Flavobacterium frigoris</name>
    <dbReference type="NCBI Taxonomy" id="229204"/>
    <lineage>
        <taxon>Bacteria</taxon>
        <taxon>Pseudomonadati</taxon>
        <taxon>Bacteroidota</taxon>
        <taxon>Flavobacteriia</taxon>
        <taxon>Flavobacteriales</taxon>
        <taxon>Flavobacteriaceae</taxon>
        <taxon>Flavobacterium</taxon>
    </lineage>
</organism>
<protein>
    <submittedName>
        <fullName evidence="1">Uncharacterized protein</fullName>
    </submittedName>
</protein>
<dbReference type="AlphaFoldDB" id="A0A1H9PG47"/>
<sequence length="50" mass="6025">MLEYHWQIQIQISINTEVLPTKTLKLQDLKIRYKRNLNTTNAFQITTLYS</sequence>
<gene>
    <name evidence="1" type="ORF">SAMN05444355_11332</name>
</gene>
<evidence type="ECO:0000313" key="1">
    <source>
        <dbReference type="EMBL" id="SER47070.1"/>
    </source>
</evidence>
<reference evidence="2" key="1">
    <citation type="submission" date="2016-10" db="EMBL/GenBank/DDBJ databases">
        <authorList>
            <person name="Varghese N."/>
            <person name="Submissions S."/>
        </authorList>
    </citation>
    <scope>NUCLEOTIDE SEQUENCE [LARGE SCALE GENOMIC DNA]</scope>
    <source>
        <strain evidence="2">DSM 15719</strain>
    </source>
</reference>
<accession>A0A1H9PG47</accession>
<name>A0A1H9PG47_FLAFI</name>
<proteinExistence type="predicted"/>
<dbReference type="Proteomes" id="UP000183658">
    <property type="component" value="Unassembled WGS sequence"/>
</dbReference>